<protein>
    <recommendedName>
        <fullName evidence="9">HIT domain-containing protein</fullName>
    </recommendedName>
</protein>
<feature type="domain" description="GST N-terminal" evidence="5">
    <location>
        <begin position="32"/>
        <end position="115"/>
    </location>
</feature>
<dbReference type="SFLD" id="SFLDS00019">
    <property type="entry name" value="Glutathione_Transferase_(cytos"/>
    <property type="match status" value="1"/>
</dbReference>
<comment type="caution">
    <text evidence="7">The sequence shown here is derived from an EMBL/GenBank/DDBJ whole genome shotgun (WGS) entry which is preliminary data.</text>
</comment>
<feature type="chain" id="PRO_5035272365" description="HIT domain-containing protein" evidence="4">
    <location>
        <begin position="18"/>
        <end position="382"/>
    </location>
</feature>
<feature type="domain" description="HIT" evidence="6">
    <location>
        <begin position="273"/>
        <end position="382"/>
    </location>
</feature>
<gene>
    <name evidence="7" type="ORF">PECAL_3P08300</name>
</gene>
<organism evidence="7 8">
    <name type="scientific">Pelagomonas calceolata</name>
    <dbReference type="NCBI Taxonomy" id="35677"/>
    <lineage>
        <taxon>Eukaryota</taxon>
        <taxon>Sar</taxon>
        <taxon>Stramenopiles</taxon>
        <taxon>Ochrophyta</taxon>
        <taxon>Pelagophyceae</taxon>
        <taxon>Pelagomonadales</taxon>
        <taxon>Pelagomonadaceae</taxon>
        <taxon>Pelagomonas</taxon>
    </lineage>
</organism>
<feature type="active site" description="Tele-AMP-histidine intermediate" evidence="1">
    <location>
        <position position="368"/>
    </location>
</feature>
<evidence type="ECO:0000259" key="6">
    <source>
        <dbReference type="PROSITE" id="PS51084"/>
    </source>
</evidence>
<dbReference type="Pfam" id="PF13410">
    <property type="entry name" value="GST_C_2"/>
    <property type="match status" value="1"/>
</dbReference>
<accession>A0A8J2SPD0</accession>
<dbReference type="EMBL" id="CAKKNE010000003">
    <property type="protein sequence ID" value="CAH0370917.1"/>
    <property type="molecule type" value="Genomic_DNA"/>
</dbReference>
<evidence type="ECO:0000259" key="5">
    <source>
        <dbReference type="PROSITE" id="PS50404"/>
    </source>
</evidence>
<dbReference type="InterPro" id="IPR019808">
    <property type="entry name" value="Histidine_triad_CS"/>
</dbReference>
<dbReference type="Gene3D" id="1.20.1050.10">
    <property type="match status" value="1"/>
</dbReference>
<dbReference type="Pfam" id="PF13417">
    <property type="entry name" value="GST_N_3"/>
    <property type="match status" value="1"/>
</dbReference>
<name>A0A8J2SPD0_9STRA</name>
<dbReference type="SUPFAM" id="SSF52833">
    <property type="entry name" value="Thioredoxin-like"/>
    <property type="match status" value="1"/>
</dbReference>
<keyword evidence="8" id="KW-1185">Reference proteome</keyword>
<reference evidence="7" key="1">
    <citation type="submission" date="2021-11" db="EMBL/GenBank/DDBJ databases">
        <authorList>
            <consortium name="Genoscope - CEA"/>
            <person name="William W."/>
        </authorList>
    </citation>
    <scope>NUCLEOTIDE SEQUENCE</scope>
</reference>
<dbReference type="InterPro" id="IPR040079">
    <property type="entry name" value="Glutathione_S-Trfase"/>
</dbReference>
<dbReference type="InterPro" id="IPR036282">
    <property type="entry name" value="Glutathione-S-Trfase_C_sf"/>
</dbReference>
<dbReference type="GO" id="GO:0003824">
    <property type="term" value="F:catalytic activity"/>
    <property type="evidence" value="ECO:0007669"/>
    <property type="project" value="InterPro"/>
</dbReference>
<dbReference type="PANTHER" id="PTHR23089">
    <property type="entry name" value="HISTIDINE TRIAD HIT PROTEIN"/>
    <property type="match status" value="1"/>
</dbReference>
<evidence type="ECO:0000256" key="1">
    <source>
        <dbReference type="PIRSR" id="PIRSR601310-1"/>
    </source>
</evidence>
<dbReference type="SUPFAM" id="SSF47616">
    <property type="entry name" value="GST C-terminal domain-like"/>
    <property type="match status" value="1"/>
</dbReference>
<evidence type="ECO:0000313" key="8">
    <source>
        <dbReference type="Proteomes" id="UP000789595"/>
    </source>
</evidence>
<dbReference type="Gene3D" id="3.40.30.10">
    <property type="entry name" value="Glutaredoxin"/>
    <property type="match status" value="1"/>
</dbReference>
<dbReference type="Proteomes" id="UP000789595">
    <property type="component" value="Unassembled WGS sequence"/>
</dbReference>
<dbReference type="InterPro" id="IPR004045">
    <property type="entry name" value="Glutathione_S-Trfase_N"/>
</dbReference>
<dbReference type="InterPro" id="IPR011146">
    <property type="entry name" value="HIT-like"/>
</dbReference>
<dbReference type="InterPro" id="IPR036249">
    <property type="entry name" value="Thioredoxin-like_sf"/>
</dbReference>
<feature type="short sequence motif" description="Histidine triad motif" evidence="2 3">
    <location>
        <begin position="366"/>
        <end position="370"/>
    </location>
</feature>
<evidence type="ECO:0008006" key="9">
    <source>
        <dbReference type="Google" id="ProtNLM"/>
    </source>
</evidence>
<feature type="signal peptide" evidence="4">
    <location>
        <begin position="1"/>
        <end position="17"/>
    </location>
</feature>
<dbReference type="SUPFAM" id="SSF54197">
    <property type="entry name" value="HIT-like"/>
    <property type="match status" value="1"/>
</dbReference>
<dbReference type="InterPro" id="IPR001310">
    <property type="entry name" value="Histidine_triad_HIT"/>
</dbReference>
<dbReference type="CDD" id="cd00570">
    <property type="entry name" value="GST_N_family"/>
    <property type="match status" value="1"/>
</dbReference>
<evidence type="ECO:0000256" key="4">
    <source>
        <dbReference type="SAM" id="SignalP"/>
    </source>
</evidence>
<dbReference type="InterPro" id="IPR036265">
    <property type="entry name" value="HIT-like_sf"/>
</dbReference>
<keyword evidence="4" id="KW-0732">Signal</keyword>
<evidence type="ECO:0000313" key="7">
    <source>
        <dbReference type="EMBL" id="CAH0370917.1"/>
    </source>
</evidence>
<sequence>MLSRRALLCLTPALALQAPSARRLTTRMSAAPPYTLYDLPVSNNGARVRMLLYYKDVKDVEIVSPMELGGLRSEDYLKVNPQGKMPALSCRDENELVPESDTIARFLGGKFDAGGAFSPPAGSIEALKADRLCRHHDVYLAPIQGCLYKASPQGQAYGAFPTRDAALDEFQKQLKLIERYADETGPYLCGAAPSQADCALFPTLIFADTMLPKFDREFTVGPNTQKWFDMLKSTDPVGQRIYDEVHSALEGWAGKGRWDTIHGAGLRDTEETIFDKIVAGDIPSEKVYEDDLCLAFKDVAPCAPVHVLLIPKHRNDLSQLRKAQPEHVGLLGHLMSKVGAVAEAAGLDDYRVVVNDGAGAGQTVFHLHVHVIGGRELAWPPG</sequence>
<dbReference type="PROSITE" id="PS00892">
    <property type="entry name" value="HIT_1"/>
    <property type="match status" value="1"/>
</dbReference>
<dbReference type="Pfam" id="PF01230">
    <property type="entry name" value="HIT"/>
    <property type="match status" value="1"/>
</dbReference>
<dbReference type="OrthoDB" id="672793at2759"/>
<dbReference type="PROSITE" id="PS51084">
    <property type="entry name" value="HIT_2"/>
    <property type="match status" value="1"/>
</dbReference>
<dbReference type="PRINTS" id="PR00332">
    <property type="entry name" value="HISTRIAD"/>
</dbReference>
<dbReference type="PROSITE" id="PS50404">
    <property type="entry name" value="GST_NTER"/>
    <property type="match status" value="1"/>
</dbReference>
<evidence type="ECO:0000256" key="2">
    <source>
        <dbReference type="PIRSR" id="PIRSR601310-3"/>
    </source>
</evidence>
<dbReference type="AlphaFoldDB" id="A0A8J2SPD0"/>
<evidence type="ECO:0000256" key="3">
    <source>
        <dbReference type="PROSITE-ProRule" id="PRU00464"/>
    </source>
</evidence>
<dbReference type="CDD" id="cd00299">
    <property type="entry name" value="GST_C_family"/>
    <property type="match status" value="1"/>
</dbReference>
<dbReference type="CDD" id="cd01276">
    <property type="entry name" value="PKCI_related"/>
    <property type="match status" value="1"/>
</dbReference>
<proteinExistence type="predicted"/>
<dbReference type="Gene3D" id="3.30.428.10">
    <property type="entry name" value="HIT-like"/>
    <property type="match status" value="1"/>
</dbReference>